<evidence type="ECO:0000256" key="1">
    <source>
        <dbReference type="SAM" id="MobiDB-lite"/>
    </source>
</evidence>
<proteinExistence type="predicted"/>
<name>A0A6A5UCD2_9PLEO</name>
<keyword evidence="2" id="KW-0472">Membrane</keyword>
<feature type="transmembrane region" description="Helical" evidence="2">
    <location>
        <begin position="190"/>
        <end position="212"/>
    </location>
</feature>
<organism evidence="3 4">
    <name type="scientific">Byssothecium circinans</name>
    <dbReference type="NCBI Taxonomy" id="147558"/>
    <lineage>
        <taxon>Eukaryota</taxon>
        <taxon>Fungi</taxon>
        <taxon>Dikarya</taxon>
        <taxon>Ascomycota</taxon>
        <taxon>Pezizomycotina</taxon>
        <taxon>Dothideomycetes</taxon>
        <taxon>Pleosporomycetidae</taxon>
        <taxon>Pleosporales</taxon>
        <taxon>Massarineae</taxon>
        <taxon>Massarinaceae</taxon>
        <taxon>Byssothecium</taxon>
    </lineage>
</organism>
<reference evidence="3" key="1">
    <citation type="journal article" date="2020" name="Stud. Mycol.">
        <title>101 Dothideomycetes genomes: a test case for predicting lifestyles and emergence of pathogens.</title>
        <authorList>
            <person name="Haridas S."/>
            <person name="Albert R."/>
            <person name="Binder M."/>
            <person name="Bloem J."/>
            <person name="Labutti K."/>
            <person name="Salamov A."/>
            <person name="Andreopoulos B."/>
            <person name="Baker S."/>
            <person name="Barry K."/>
            <person name="Bills G."/>
            <person name="Bluhm B."/>
            <person name="Cannon C."/>
            <person name="Castanera R."/>
            <person name="Culley D."/>
            <person name="Daum C."/>
            <person name="Ezra D."/>
            <person name="Gonzalez J."/>
            <person name="Henrissat B."/>
            <person name="Kuo A."/>
            <person name="Liang C."/>
            <person name="Lipzen A."/>
            <person name="Lutzoni F."/>
            <person name="Magnuson J."/>
            <person name="Mondo S."/>
            <person name="Nolan M."/>
            <person name="Ohm R."/>
            <person name="Pangilinan J."/>
            <person name="Park H.-J."/>
            <person name="Ramirez L."/>
            <person name="Alfaro M."/>
            <person name="Sun H."/>
            <person name="Tritt A."/>
            <person name="Yoshinaga Y."/>
            <person name="Zwiers L.-H."/>
            <person name="Turgeon B."/>
            <person name="Goodwin S."/>
            <person name="Spatafora J."/>
            <person name="Crous P."/>
            <person name="Grigoriev I."/>
        </authorList>
    </citation>
    <scope>NUCLEOTIDE SEQUENCE</scope>
    <source>
        <strain evidence="3">CBS 675.92</strain>
    </source>
</reference>
<feature type="transmembrane region" description="Helical" evidence="2">
    <location>
        <begin position="247"/>
        <end position="266"/>
    </location>
</feature>
<feature type="compositionally biased region" description="Polar residues" evidence="1">
    <location>
        <begin position="276"/>
        <end position="290"/>
    </location>
</feature>
<keyword evidence="2" id="KW-0812">Transmembrane</keyword>
<sequence length="290" mass="30601">MQCFFSLQKNDRSSKIHTYKSKVGNSTERYIHTIRNNKKATTRTKSKLSILSILFPFTKVAQLHTIPQPVPADSLIEPSSEYEYPTKGFGNAVNLVPDQELSTPPPPQLVIILSLAVTAVSSSSTSSSALSISSLGVRRITSRRLRVVPVILAFAVRVPVILAFAVPVRVPIASGRVLSRSSSRCIRVPVASGCVLSCVLGVTVCVVTVLAIPLAGRCVPVPRSAIRVVGVLVVGGLAVTLPVGLTLTITIVIVVVIVVVSIGSGGSSSRGVGGKQSYSKNVSQTSKCYV</sequence>
<feature type="transmembrane region" description="Helical" evidence="2">
    <location>
        <begin position="147"/>
        <end position="170"/>
    </location>
</feature>
<evidence type="ECO:0000313" key="4">
    <source>
        <dbReference type="Proteomes" id="UP000800035"/>
    </source>
</evidence>
<accession>A0A6A5UCD2</accession>
<dbReference type="Proteomes" id="UP000800035">
    <property type="component" value="Unassembled WGS sequence"/>
</dbReference>
<dbReference type="EMBL" id="ML976979">
    <property type="protein sequence ID" value="KAF1962551.1"/>
    <property type="molecule type" value="Genomic_DNA"/>
</dbReference>
<keyword evidence="4" id="KW-1185">Reference proteome</keyword>
<evidence type="ECO:0000256" key="2">
    <source>
        <dbReference type="SAM" id="Phobius"/>
    </source>
</evidence>
<protein>
    <submittedName>
        <fullName evidence="3">Uncharacterized protein</fullName>
    </submittedName>
</protein>
<evidence type="ECO:0000313" key="3">
    <source>
        <dbReference type="EMBL" id="KAF1962551.1"/>
    </source>
</evidence>
<gene>
    <name evidence="3" type="ORF">CC80DRAFT_487976</name>
</gene>
<feature type="compositionally biased region" description="Gly residues" evidence="1">
    <location>
        <begin position="265"/>
        <end position="274"/>
    </location>
</feature>
<dbReference type="AlphaFoldDB" id="A0A6A5UCD2"/>
<keyword evidence="2" id="KW-1133">Transmembrane helix</keyword>
<feature type="transmembrane region" description="Helical" evidence="2">
    <location>
        <begin position="224"/>
        <end position="241"/>
    </location>
</feature>
<feature type="region of interest" description="Disordered" evidence="1">
    <location>
        <begin position="265"/>
        <end position="290"/>
    </location>
</feature>